<dbReference type="InterPro" id="IPR001757">
    <property type="entry name" value="P_typ_ATPase"/>
</dbReference>
<dbReference type="SUPFAM" id="SSF81660">
    <property type="entry name" value="Metal cation-transporting ATPase, ATP-binding domain N"/>
    <property type="match status" value="1"/>
</dbReference>
<accession>A0AAU9J0N6</accession>
<feature type="transmembrane region" description="Helical" evidence="17">
    <location>
        <begin position="305"/>
        <end position="328"/>
    </location>
</feature>
<evidence type="ECO:0000256" key="9">
    <source>
        <dbReference type="ARBA" id="ARBA00022967"/>
    </source>
</evidence>
<feature type="transmembrane region" description="Helical" evidence="17">
    <location>
        <begin position="1372"/>
        <end position="1393"/>
    </location>
</feature>
<dbReference type="CDD" id="cd07302">
    <property type="entry name" value="CHD"/>
    <property type="match status" value="2"/>
</dbReference>
<feature type="binding site" evidence="15">
    <location>
        <position position="399"/>
    </location>
    <ligand>
        <name>Mg(2+)</name>
        <dbReference type="ChEBI" id="CHEBI:18420"/>
    </ligand>
</feature>
<dbReference type="InterPro" id="IPR044492">
    <property type="entry name" value="P_typ_ATPase_HD_dom"/>
</dbReference>
<feature type="transmembrane region" description="Helical" evidence="17">
    <location>
        <begin position="1831"/>
        <end position="1861"/>
    </location>
</feature>
<dbReference type="Proteomes" id="UP001162131">
    <property type="component" value="Unassembled WGS sequence"/>
</dbReference>
<dbReference type="SMART" id="SM00044">
    <property type="entry name" value="CYCc"/>
    <property type="match status" value="2"/>
</dbReference>
<feature type="transmembrane region" description="Helical" evidence="17">
    <location>
        <begin position="1736"/>
        <end position="1757"/>
    </location>
</feature>
<dbReference type="GO" id="GO:0045332">
    <property type="term" value="P:phospholipid translocation"/>
    <property type="evidence" value="ECO:0007669"/>
    <property type="project" value="TreeGrafter"/>
</dbReference>
<feature type="active site" description="4-aspartylphosphate intermediate" evidence="13">
    <location>
        <position position="399"/>
    </location>
</feature>
<dbReference type="PROSITE" id="PS00154">
    <property type="entry name" value="ATPASE_E1_E2"/>
    <property type="match status" value="1"/>
</dbReference>
<dbReference type="PROSITE" id="PS50125">
    <property type="entry name" value="GUANYLATE_CYCLASE_2"/>
    <property type="match status" value="2"/>
</dbReference>
<dbReference type="InterPro" id="IPR018303">
    <property type="entry name" value="ATPase_P-typ_P_site"/>
</dbReference>
<protein>
    <recommendedName>
        <fullName evidence="3">P-type phospholipid transporter</fullName>
        <ecNumber evidence="3">7.6.2.1</ecNumber>
    </recommendedName>
</protein>
<dbReference type="SUPFAM" id="SSF56784">
    <property type="entry name" value="HAD-like"/>
    <property type="match status" value="1"/>
</dbReference>
<keyword evidence="21" id="KW-1185">Reference proteome</keyword>
<dbReference type="InterPro" id="IPR023299">
    <property type="entry name" value="ATPase_P-typ_cyto_dom_N"/>
</dbReference>
<feature type="transmembrane region" description="Helical" evidence="17">
    <location>
        <begin position="100"/>
        <end position="119"/>
    </location>
</feature>
<evidence type="ECO:0000259" key="19">
    <source>
        <dbReference type="PROSITE" id="PS50125"/>
    </source>
</evidence>
<evidence type="ECO:0000256" key="7">
    <source>
        <dbReference type="ARBA" id="ARBA00022840"/>
    </source>
</evidence>
<evidence type="ECO:0000256" key="4">
    <source>
        <dbReference type="ARBA" id="ARBA00022692"/>
    </source>
</evidence>
<evidence type="ECO:0000256" key="2">
    <source>
        <dbReference type="ARBA" id="ARBA00008109"/>
    </source>
</evidence>
<keyword evidence="7 14" id="KW-0067">ATP-binding</keyword>
<dbReference type="GO" id="GO:0000287">
    <property type="term" value="F:magnesium ion binding"/>
    <property type="evidence" value="ECO:0007669"/>
    <property type="project" value="InterPro"/>
</dbReference>
<dbReference type="SUPFAM" id="SSF55073">
    <property type="entry name" value="Nucleotide cyclase"/>
    <property type="match status" value="2"/>
</dbReference>
<dbReference type="EC" id="7.6.2.1" evidence="3"/>
<feature type="transmembrane region" description="Helical" evidence="17">
    <location>
        <begin position="1799"/>
        <end position="1819"/>
    </location>
</feature>
<dbReference type="Gene3D" id="3.30.70.1230">
    <property type="entry name" value="Nucleotide cyclase"/>
    <property type="match status" value="2"/>
</dbReference>
<dbReference type="InterPro" id="IPR032631">
    <property type="entry name" value="P-type_ATPase_N"/>
</dbReference>
<evidence type="ECO:0000313" key="21">
    <source>
        <dbReference type="Proteomes" id="UP001162131"/>
    </source>
</evidence>
<feature type="domain" description="Guanylate cyclase" evidence="19">
    <location>
        <begin position="1945"/>
        <end position="2075"/>
    </location>
</feature>
<keyword evidence="5 15" id="KW-0479">Metal-binding</keyword>
<keyword evidence="16" id="KW-0175">Coiled coil</keyword>
<evidence type="ECO:0000256" key="12">
    <source>
        <dbReference type="ARBA" id="ARBA00034036"/>
    </source>
</evidence>
<evidence type="ECO:0000256" key="16">
    <source>
        <dbReference type="SAM" id="Coils"/>
    </source>
</evidence>
<feature type="binding site" evidence="14">
    <location>
        <position position="401"/>
    </location>
    <ligand>
        <name>ATP</name>
        <dbReference type="ChEBI" id="CHEBI:30616"/>
    </ligand>
</feature>
<dbReference type="InterPro" id="IPR029787">
    <property type="entry name" value="Nucleotide_cyclase"/>
</dbReference>
<dbReference type="InterPro" id="IPR006539">
    <property type="entry name" value="P-type_ATPase_IV"/>
</dbReference>
<feature type="transmembrane region" description="Helical" evidence="17">
    <location>
        <begin position="1065"/>
        <end position="1085"/>
    </location>
</feature>
<dbReference type="InterPro" id="IPR008250">
    <property type="entry name" value="ATPase_P-typ_transduc_dom_A_sf"/>
</dbReference>
<dbReference type="Pfam" id="PF00211">
    <property type="entry name" value="Guanylate_cyc"/>
    <property type="match status" value="2"/>
</dbReference>
<dbReference type="InterPro" id="IPR001054">
    <property type="entry name" value="A/G_cyclase"/>
</dbReference>
<feature type="transmembrane region" description="Helical" evidence="17">
    <location>
        <begin position="1873"/>
        <end position="1892"/>
    </location>
</feature>
<feature type="binding site" evidence="14">
    <location>
        <position position="898"/>
    </location>
    <ligand>
        <name>ATP</name>
        <dbReference type="ChEBI" id="CHEBI:30616"/>
    </ligand>
</feature>
<dbReference type="GO" id="GO:0005524">
    <property type="term" value="F:ATP binding"/>
    <property type="evidence" value="ECO:0007669"/>
    <property type="project" value="UniProtKB-KW"/>
</dbReference>
<comment type="similarity">
    <text evidence="2">Belongs to the cation transport ATPase (P-type) (TC 3.A.3) family. Type IV subfamily.</text>
</comment>
<feature type="binding site" evidence="14">
    <location>
        <position position="872"/>
    </location>
    <ligand>
        <name>ATP</name>
        <dbReference type="ChEBI" id="CHEBI:30616"/>
    </ligand>
</feature>
<dbReference type="InterPro" id="IPR032630">
    <property type="entry name" value="P_typ_ATPase_c"/>
</dbReference>
<dbReference type="PRINTS" id="PR00119">
    <property type="entry name" value="CATATPASE"/>
</dbReference>
<feature type="binding site" evidence="14">
    <location>
        <position position="698"/>
    </location>
    <ligand>
        <name>ATP</name>
        <dbReference type="ChEBI" id="CHEBI:30616"/>
    </ligand>
</feature>
<proteinExistence type="inferred from homology"/>
<feature type="binding site" evidence="15">
    <location>
        <position position="894"/>
    </location>
    <ligand>
        <name>Mg(2+)</name>
        <dbReference type="ChEBI" id="CHEBI:18420"/>
    </ligand>
</feature>
<dbReference type="GO" id="GO:0009190">
    <property type="term" value="P:cyclic nucleotide biosynthetic process"/>
    <property type="evidence" value="ECO:0007669"/>
    <property type="project" value="InterPro"/>
</dbReference>
<feature type="transmembrane region" description="Helical" evidence="17">
    <location>
        <begin position="1769"/>
        <end position="1787"/>
    </location>
</feature>
<keyword evidence="18" id="KW-0732">Signal</keyword>
<feature type="binding site" evidence="14">
    <location>
        <position position="560"/>
    </location>
    <ligand>
        <name>ATP</name>
        <dbReference type="ChEBI" id="CHEBI:30616"/>
    </ligand>
</feature>
<organism evidence="20 21">
    <name type="scientific">Blepharisma stoltei</name>
    <dbReference type="NCBI Taxonomy" id="1481888"/>
    <lineage>
        <taxon>Eukaryota</taxon>
        <taxon>Sar</taxon>
        <taxon>Alveolata</taxon>
        <taxon>Ciliophora</taxon>
        <taxon>Postciliodesmatophora</taxon>
        <taxon>Heterotrichea</taxon>
        <taxon>Heterotrichida</taxon>
        <taxon>Blepharismidae</taxon>
        <taxon>Blepharisma</taxon>
    </lineage>
</organism>
<evidence type="ECO:0000256" key="18">
    <source>
        <dbReference type="SAM" id="SignalP"/>
    </source>
</evidence>
<sequence>MKWLFSIALFFIVYKSSKPKKPIINMLNPEEVNWSEIVIDGSNGRPISIFPNNTVISARYHPLTLVPRNLFEQFQRLPNIWFLLISVFQLVNWDLNPVNSWTTIAPLTFLLFISLIKVAKNEYNRHKEDIKINSVEYLYWNGTTFEKIKCGDLEVGMFVLVNDGETVPADMILLACSNESCKVYIDTTSVIGNGNLIEREALSETQKFLSAGVELGAKLEKMYGSVKVEEANSDISSFQGLMILAGHPKGIDVNIQQLLVRGSVLKNTTWALGFVVYAGENCKIQMNIRYQLKKTSNLEKRLNKWVIYILLFEIILVIISMFLYFYASESSFGNYIFPEALVVFLILYSNIFPISLFVVMDIIRLFQCKLISYELSENVDVKCSDVNENLGQVEYIITDKTGTLTENQLMLKACFIGLEEYIDEEYLSDVIENRGSAVSEEQRLTHFKTINEISSFTKHTYKESYGQEMHDHENTFEKFRGILEKEDSSSLKTHFVRCLAMCNSLTIQWNKYYGPSADEIALAEGAVRLGFILRNKLDDQIELEGPDGSFIFTVIDNSEFDPETQISKIIVKENGEENAYLYIKGSQIAMSEHFEQETDLLNTINTQIDRLGKSGLRTMILAYRKLSPSELAEFQKKVQAAKNSLLNQKLRIENAYKDLEENLNFLGITGIEDVVLQDTKATINDLREAGIKIWMASGDNENSCISAARTCQLITHEPIIKLQNLAAAHQVYRALQNGLENYVFHGKLRKDERRDSISNYIVSDHNGRDIDDSLQESQHADKSDAWQSEKLDVRNSSQAFKNNAFKKFTRIGAVYEDIDLGNFTPSQVDFVVSCDRMSFRNAVEDDKARKLLVALLFTAKFVCFSGMMPKDKSDVVKLLKTSFDFDPVVLAVGDGNSDIAMLQEADIGIGITGKEESQAKNYAELSISHFAFLKKLLLVHGHWNYSKMSQVVLLFLYKNFLMTMIIFGFFLASDYSGFSIFNGGLIVGFNIFYTILPIISLGIFNQRVSSEQILLCPQIYSKGINNEFLNWKKLLFYIILGLIHTAAVFLLVVSVNLYIVKDSGFTSDLFLLEFSLYPCMVLTVLCQIWKETNVINWITITQFIFSIGLMIGYLSITNAHDFTSSQLRGAGDELNDSPANIAAIIIIPLICYVISSSYDYIHNFLLHGDFEASRIMPEIGGKFNRLKNYASNLEKIYVESSAWKNEMEVNGFQMKKYSMHFYAAHIERKYRERYTGEHLMFFRKVFFQIAILLAAFTIAVGAIGKTRAASAGAIITFSQLVALGLSFTKYFKQHYIMACLFWMCCAILVKFIMEMSFQMELALITCMLTEFSYFVFDVNWMAMTSLNIINVFLYIISCGVSTYGSGNSSEHVALDILTYCTLVLSITITSSISSREIEKSKRMEQKLLHDIEAEFESNTSILSQLLPSFIRNRVKEGTRYIAEDQGEVTVVFCDICDFDKICKEYTPEELTSFLDSFFQTLDQMCETNGITKIETVGKTYMACAGLRDFDTDLSEELAKIPHTRRAIEMSLAILDLVQNIELKFGGKLQVKIGINSGKVTAGVVGHHKPQFSLVGDTVNTASRMCSTIDLPNQIQITTEAYNSLGDTKGLSFLRNEVEAKGKGIMKTFFVYTDKNSEQFLDSNIMEPMKSGKKSSFMVPSLGNITTAGTRNSYSANNEGENSTKRTQETFREKFEVTLKSQNEQNKAENRVINFNFQETENEKDLRLAKTKENARVLFYGLIIALVTYCLLLLYYGLKYGYISGYDYNSILIGRILDVAFLLICLLARKKWYKLRFFPLLIVLCLFWLLIVVIFNISYNTAAQTDMSALEIMYLIVILSHVSDGNFITHCIALIVIFFSWLGFAVDNGKAEEYALNIVIVASSAFINIIASYTREKKARINFNLAKAANLENQKTEQLLSFMMPKFVLEKYKQFRATTDRLFQVTLLFADIVGFTAWSSDKTPIEVVEMLSNLFTRFDKKCIEFNVYKVHTIGDCYVVMGITNDIHRDVATECLNMLKMAQAMINIINQVNEEHNSSLNMRIGLHTGEVIAGIIGTTVVRYDIYGPDMLLANKMESGGEAGKINVSEVTREILDARIPDKLQYTFNRETVVKSIDRVVKSYFVTTPSDLFLL</sequence>
<evidence type="ECO:0000256" key="11">
    <source>
        <dbReference type="ARBA" id="ARBA00023136"/>
    </source>
</evidence>
<dbReference type="InterPro" id="IPR023214">
    <property type="entry name" value="HAD_sf"/>
</dbReference>
<feature type="transmembrane region" description="Helical" evidence="17">
    <location>
        <begin position="1097"/>
        <end position="1117"/>
    </location>
</feature>
<feature type="transmembrane region" description="Helical" evidence="17">
    <location>
        <begin position="951"/>
        <end position="972"/>
    </location>
</feature>
<evidence type="ECO:0000256" key="10">
    <source>
        <dbReference type="ARBA" id="ARBA00022989"/>
    </source>
</evidence>
<feature type="coiled-coil region" evidence="16">
    <location>
        <begin position="631"/>
        <end position="662"/>
    </location>
</feature>
<dbReference type="PANTHER" id="PTHR24092">
    <property type="entry name" value="PROBABLE PHOSPHOLIPID-TRANSPORTING ATPASE"/>
    <property type="match status" value="1"/>
</dbReference>
<feature type="binding site" evidence="14">
    <location>
        <position position="519"/>
    </location>
    <ligand>
        <name>ATP</name>
        <dbReference type="ChEBI" id="CHEBI:30616"/>
    </ligand>
</feature>
<evidence type="ECO:0000256" key="1">
    <source>
        <dbReference type="ARBA" id="ARBA00004141"/>
    </source>
</evidence>
<evidence type="ECO:0000256" key="13">
    <source>
        <dbReference type="PIRSR" id="PIRSR606539-1"/>
    </source>
</evidence>
<evidence type="ECO:0000256" key="14">
    <source>
        <dbReference type="PIRSR" id="PIRSR606539-2"/>
    </source>
</evidence>
<evidence type="ECO:0000256" key="6">
    <source>
        <dbReference type="ARBA" id="ARBA00022741"/>
    </source>
</evidence>
<dbReference type="Gene3D" id="2.70.150.10">
    <property type="entry name" value="Calcium-transporting ATPase, cytoplasmic transduction domain A"/>
    <property type="match status" value="1"/>
</dbReference>
<feature type="signal peptide" evidence="18">
    <location>
        <begin position="1"/>
        <end position="19"/>
    </location>
</feature>
<feature type="transmembrane region" description="Helical" evidence="17">
    <location>
        <begin position="340"/>
        <end position="363"/>
    </location>
</feature>
<dbReference type="Pfam" id="PF13246">
    <property type="entry name" value="Cation_ATPase"/>
    <property type="match status" value="1"/>
</dbReference>
<dbReference type="SFLD" id="SFLDS00003">
    <property type="entry name" value="Haloacid_Dehalogenase"/>
    <property type="match status" value="1"/>
</dbReference>
<dbReference type="GO" id="GO:0016887">
    <property type="term" value="F:ATP hydrolysis activity"/>
    <property type="evidence" value="ECO:0007669"/>
    <property type="project" value="InterPro"/>
</dbReference>
<dbReference type="InterPro" id="IPR036412">
    <property type="entry name" value="HAD-like_sf"/>
</dbReference>
<feature type="binding site" evidence="15">
    <location>
        <position position="401"/>
    </location>
    <ligand>
        <name>Mg(2+)</name>
        <dbReference type="ChEBI" id="CHEBI:18420"/>
    </ligand>
</feature>
<feature type="binding site" evidence="14">
    <location>
        <position position="400"/>
    </location>
    <ligand>
        <name>ATP</name>
        <dbReference type="ChEBI" id="CHEBI:30616"/>
    </ligand>
</feature>
<evidence type="ECO:0000256" key="15">
    <source>
        <dbReference type="PIRSR" id="PIRSR606539-3"/>
    </source>
</evidence>
<keyword evidence="11 17" id="KW-0472">Membrane</keyword>
<evidence type="ECO:0000256" key="3">
    <source>
        <dbReference type="ARBA" id="ARBA00012189"/>
    </source>
</evidence>
<dbReference type="GO" id="GO:0035556">
    <property type="term" value="P:intracellular signal transduction"/>
    <property type="evidence" value="ECO:0007669"/>
    <property type="project" value="InterPro"/>
</dbReference>
<dbReference type="Gene3D" id="3.40.1110.10">
    <property type="entry name" value="Calcium-transporting ATPase, cytoplasmic domain N"/>
    <property type="match status" value="1"/>
</dbReference>
<reference evidence="20" key="1">
    <citation type="submission" date="2021-09" db="EMBL/GenBank/DDBJ databases">
        <authorList>
            <consortium name="AG Swart"/>
            <person name="Singh M."/>
            <person name="Singh A."/>
            <person name="Seah K."/>
            <person name="Emmerich C."/>
        </authorList>
    </citation>
    <scope>NUCLEOTIDE SEQUENCE</scope>
    <source>
        <strain evidence="20">ATCC30299</strain>
    </source>
</reference>
<dbReference type="InterPro" id="IPR023298">
    <property type="entry name" value="ATPase_P-typ_TM_dom_sf"/>
</dbReference>
<comment type="subcellular location">
    <subcellularLocation>
        <location evidence="1">Membrane</location>
        <topology evidence="1">Multi-pass membrane protein</topology>
    </subcellularLocation>
</comment>
<dbReference type="Pfam" id="PF16212">
    <property type="entry name" value="PhoLip_ATPase_C"/>
    <property type="match status" value="1"/>
</dbReference>
<keyword evidence="8 15" id="KW-0460">Magnesium</keyword>
<evidence type="ECO:0000256" key="5">
    <source>
        <dbReference type="ARBA" id="ARBA00022723"/>
    </source>
</evidence>
<feature type="binding site" evidence="14">
    <location>
        <position position="617"/>
    </location>
    <ligand>
        <name>ATP</name>
        <dbReference type="ChEBI" id="CHEBI:30616"/>
    </ligand>
</feature>
<comment type="catalytic activity">
    <reaction evidence="12">
        <text>ATP + H2O + phospholipidSide 1 = ADP + phosphate + phospholipidSide 2.</text>
        <dbReference type="EC" id="7.6.2.1"/>
    </reaction>
</comment>
<dbReference type="NCBIfam" id="TIGR01652">
    <property type="entry name" value="ATPase-Plipid"/>
    <property type="match status" value="1"/>
</dbReference>
<dbReference type="NCBIfam" id="TIGR01494">
    <property type="entry name" value="ATPase_P-type"/>
    <property type="match status" value="1"/>
</dbReference>
<dbReference type="Gene3D" id="3.40.50.1000">
    <property type="entry name" value="HAD superfamily/HAD-like"/>
    <property type="match status" value="1"/>
</dbReference>
<dbReference type="GO" id="GO:0140326">
    <property type="term" value="F:ATPase-coupled intramembrane lipid transporter activity"/>
    <property type="evidence" value="ECO:0007669"/>
    <property type="project" value="UniProtKB-EC"/>
</dbReference>
<dbReference type="SFLD" id="SFLDF00027">
    <property type="entry name" value="p-type_atpase"/>
    <property type="match status" value="1"/>
</dbReference>
<evidence type="ECO:0000313" key="20">
    <source>
        <dbReference type="EMBL" id="CAG9318895.1"/>
    </source>
</evidence>
<feature type="chain" id="PRO_5043661639" description="P-type phospholipid transporter" evidence="18">
    <location>
        <begin position="20"/>
        <end position="2132"/>
    </location>
</feature>
<feature type="transmembrane region" description="Helical" evidence="17">
    <location>
        <begin position="1295"/>
        <end position="1313"/>
    </location>
</feature>
<keyword evidence="4 17" id="KW-0812">Transmembrane</keyword>
<dbReference type="SUPFAM" id="SSF81665">
    <property type="entry name" value="Calcium ATPase, transmembrane domain M"/>
    <property type="match status" value="1"/>
</dbReference>
<comment type="caution">
    <text evidence="20">The sequence shown here is derived from an EMBL/GenBank/DDBJ whole genome shotgun (WGS) entry which is preliminary data.</text>
</comment>
<gene>
    <name evidence="20" type="ORF">BSTOLATCC_MIC22255</name>
</gene>
<dbReference type="Pfam" id="PF16209">
    <property type="entry name" value="PhoLip_ATPase_N"/>
    <property type="match status" value="1"/>
</dbReference>
<feature type="transmembrane region" description="Helical" evidence="17">
    <location>
        <begin position="978"/>
        <end position="1004"/>
    </location>
</feature>
<feature type="domain" description="Guanylate cyclase" evidence="19">
    <location>
        <begin position="1449"/>
        <end position="1585"/>
    </location>
</feature>
<feature type="binding site" evidence="14">
    <location>
        <position position="699"/>
    </location>
    <ligand>
        <name>ATP</name>
        <dbReference type="ChEBI" id="CHEBI:30616"/>
    </ligand>
</feature>
<feature type="transmembrane region" description="Helical" evidence="17">
    <location>
        <begin position="1137"/>
        <end position="1155"/>
    </location>
</feature>
<keyword evidence="10 17" id="KW-1133">Transmembrane helix</keyword>
<feature type="transmembrane region" description="Helical" evidence="17">
    <location>
        <begin position="1241"/>
        <end position="1263"/>
    </location>
</feature>
<evidence type="ECO:0000256" key="17">
    <source>
        <dbReference type="SAM" id="Phobius"/>
    </source>
</evidence>
<feature type="transmembrane region" description="Helical" evidence="17">
    <location>
        <begin position="1034"/>
        <end position="1059"/>
    </location>
</feature>
<name>A0AAU9J0N6_9CILI</name>
<dbReference type="EMBL" id="CAJZBQ010000021">
    <property type="protein sequence ID" value="CAG9318895.1"/>
    <property type="molecule type" value="Genomic_DNA"/>
</dbReference>
<dbReference type="GO" id="GO:0005886">
    <property type="term" value="C:plasma membrane"/>
    <property type="evidence" value="ECO:0007669"/>
    <property type="project" value="TreeGrafter"/>
</dbReference>
<comment type="cofactor">
    <cofactor evidence="15">
        <name>Mg(2+)</name>
        <dbReference type="ChEBI" id="CHEBI:18420"/>
    </cofactor>
</comment>
<feature type="binding site" evidence="15">
    <location>
        <position position="898"/>
    </location>
    <ligand>
        <name>Mg(2+)</name>
        <dbReference type="ChEBI" id="CHEBI:18420"/>
    </ligand>
</feature>
<dbReference type="SFLD" id="SFLDG00002">
    <property type="entry name" value="C1.7:_P-type_atpase_like"/>
    <property type="match status" value="1"/>
</dbReference>
<keyword evidence="6 14" id="KW-0547">Nucleotide-binding</keyword>
<feature type="binding site" evidence="14">
    <location>
        <position position="584"/>
    </location>
    <ligand>
        <name>ATP</name>
        <dbReference type="ChEBI" id="CHEBI:30616"/>
    </ligand>
</feature>
<dbReference type="SUPFAM" id="SSF81653">
    <property type="entry name" value="Calcium ATPase, transduction domain A"/>
    <property type="match status" value="1"/>
</dbReference>
<evidence type="ECO:0000256" key="8">
    <source>
        <dbReference type="ARBA" id="ARBA00022842"/>
    </source>
</evidence>
<keyword evidence="9" id="KW-1278">Translocase</keyword>
<feature type="binding site" evidence="14">
    <location>
        <position position="399"/>
    </location>
    <ligand>
        <name>ATP</name>
        <dbReference type="ChEBI" id="CHEBI:30616"/>
    </ligand>
</feature>